<protein>
    <submittedName>
        <fullName evidence="1">Uncharacterized protein</fullName>
    </submittedName>
</protein>
<proteinExistence type="predicted"/>
<evidence type="ECO:0000313" key="2">
    <source>
        <dbReference type="Proteomes" id="UP001341840"/>
    </source>
</evidence>
<gene>
    <name evidence="1" type="ORF">PIB30_022237</name>
</gene>
<dbReference type="Proteomes" id="UP001341840">
    <property type="component" value="Unassembled WGS sequence"/>
</dbReference>
<organism evidence="1 2">
    <name type="scientific">Stylosanthes scabra</name>
    <dbReference type="NCBI Taxonomy" id="79078"/>
    <lineage>
        <taxon>Eukaryota</taxon>
        <taxon>Viridiplantae</taxon>
        <taxon>Streptophyta</taxon>
        <taxon>Embryophyta</taxon>
        <taxon>Tracheophyta</taxon>
        <taxon>Spermatophyta</taxon>
        <taxon>Magnoliopsida</taxon>
        <taxon>eudicotyledons</taxon>
        <taxon>Gunneridae</taxon>
        <taxon>Pentapetalae</taxon>
        <taxon>rosids</taxon>
        <taxon>fabids</taxon>
        <taxon>Fabales</taxon>
        <taxon>Fabaceae</taxon>
        <taxon>Papilionoideae</taxon>
        <taxon>50 kb inversion clade</taxon>
        <taxon>dalbergioids sensu lato</taxon>
        <taxon>Dalbergieae</taxon>
        <taxon>Pterocarpus clade</taxon>
        <taxon>Stylosanthes</taxon>
    </lineage>
</organism>
<name>A0ABU6Q8T2_9FABA</name>
<reference evidence="1 2" key="1">
    <citation type="journal article" date="2023" name="Plants (Basel)">
        <title>Bridging the Gap: Combining Genomics and Transcriptomics Approaches to Understand Stylosanthes scabra, an Orphan Legume from the Brazilian Caatinga.</title>
        <authorList>
            <person name="Ferreira-Neto J.R.C."/>
            <person name="da Silva M.D."/>
            <person name="Binneck E."/>
            <person name="de Melo N.F."/>
            <person name="da Silva R.H."/>
            <person name="de Melo A.L.T.M."/>
            <person name="Pandolfi V."/>
            <person name="Bustamante F.O."/>
            <person name="Brasileiro-Vidal A.C."/>
            <person name="Benko-Iseppon A.M."/>
        </authorList>
    </citation>
    <scope>NUCLEOTIDE SEQUENCE [LARGE SCALE GENOMIC DNA]</scope>
    <source>
        <tissue evidence="1">Leaves</tissue>
    </source>
</reference>
<keyword evidence="2" id="KW-1185">Reference proteome</keyword>
<comment type="caution">
    <text evidence="1">The sequence shown here is derived from an EMBL/GenBank/DDBJ whole genome shotgun (WGS) entry which is preliminary data.</text>
</comment>
<sequence>MTTWSDGDEMGERDLVGQVDYSTNLAYWKIQDPTHGFLHDVGLHVHCWCHHEPWPLMVTIARRATKLDRLVIEVGWPMRKKGKKVVIAHVHLRGGGHGRQHKEEGEVAESKLKNSLPYHFTNFLTLNYLNLKLMKKKMVKFKEKTFK</sequence>
<dbReference type="EMBL" id="JASCZI010000075">
    <property type="protein sequence ID" value="MED6108280.1"/>
    <property type="molecule type" value="Genomic_DNA"/>
</dbReference>
<accession>A0ABU6Q8T2</accession>
<evidence type="ECO:0000313" key="1">
    <source>
        <dbReference type="EMBL" id="MED6108280.1"/>
    </source>
</evidence>